<dbReference type="Proteomes" id="UP000236641">
    <property type="component" value="Unassembled WGS sequence"/>
</dbReference>
<evidence type="ECO:0000313" key="9">
    <source>
        <dbReference type="Proteomes" id="UP000236641"/>
    </source>
</evidence>
<dbReference type="SUPFAM" id="SSF51735">
    <property type="entry name" value="NAD(P)-binding Rossmann-fold domains"/>
    <property type="match status" value="1"/>
</dbReference>
<evidence type="ECO:0000313" key="8">
    <source>
        <dbReference type="EMBL" id="PNQ74789.1"/>
    </source>
</evidence>
<comment type="function">
    <text evidence="6">Catalyzes the reduction of dTDP-6-deoxy-L-lyxo-4-hexulose to yield dTDP-L-rhamnose.</text>
</comment>
<dbReference type="EC" id="1.1.1.133" evidence="3 6"/>
<keyword evidence="9" id="KW-1185">Reference proteome</keyword>
<dbReference type="AlphaFoldDB" id="A0A2K1E3C7"/>
<dbReference type="Pfam" id="PF04321">
    <property type="entry name" value="RmlD_sub_bind"/>
    <property type="match status" value="1"/>
</dbReference>
<evidence type="ECO:0000256" key="3">
    <source>
        <dbReference type="ARBA" id="ARBA00012929"/>
    </source>
</evidence>
<gene>
    <name evidence="8" type="primary">rfbD</name>
    <name evidence="8" type="ORF">C1T31_01215</name>
</gene>
<dbReference type="GO" id="GO:0005829">
    <property type="term" value="C:cytosol"/>
    <property type="evidence" value="ECO:0007669"/>
    <property type="project" value="TreeGrafter"/>
</dbReference>
<dbReference type="InterPro" id="IPR005913">
    <property type="entry name" value="dTDP_dehydrorham_reduct"/>
</dbReference>
<dbReference type="UniPathway" id="UPA00124"/>
<evidence type="ECO:0000256" key="5">
    <source>
        <dbReference type="ARBA" id="ARBA00048200"/>
    </source>
</evidence>
<keyword evidence="6" id="KW-0521">NADP</keyword>
<reference evidence="8 9" key="1">
    <citation type="submission" date="2018-01" db="EMBL/GenBank/DDBJ databases">
        <title>The draft genome of Hanstruepera neustonica JCM19743.</title>
        <authorList>
            <person name="He R.-H."/>
            <person name="Du Z.-J."/>
        </authorList>
    </citation>
    <scope>NUCLEOTIDE SEQUENCE [LARGE SCALE GENOMIC DNA]</scope>
    <source>
        <strain evidence="8 9">JCM19743</strain>
    </source>
</reference>
<dbReference type="Gene3D" id="3.90.25.10">
    <property type="entry name" value="UDP-galactose 4-epimerase, domain 1"/>
    <property type="match status" value="1"/>
</dbReference>
<evidence type="ECO:0000256" key="1">
    <source>
        <dbReference type="ARBA" id="ARBA00004781"/>
    </source>
</evidence>
<dbReference type="InterPro" id="IPR036291">
    <property type="entry name" value="NAD(P)-bd_dom_sf"/>
</dbReference>
<evidence type="ECO:0000259" key="7">
    <source>
        <dbReference type="Pfam" id="PF04321"/>
    </source>
</evidence>
<comment type="catalytic activity">
    <reaction evidence="5">
        <text>dTDP-beta-L-rhamnose + NADP(+) = dTDP-4-dehydro-beta-L-rhamnose + NADPH + H(+)</text>
        <dbReference type="Rhea" id="RHEA:21796"/>
        <dbReference type="ChEBI" id="CHEBI:15378"/>
        <dbReference type="ChEBI" id="CHEBI:57510"/>
        <dbReference type="ChEBI" id="CHEBI:57783"/>
        <dbReference type="ChEBI" id="CHEBI:58349"/>
        <dbReference type="ChEBI" id="CHEBI:62830"/>
        <dbReference type="EC" id="1.1.1.133"/>
    </reaction>
</comment>
<dbReference type="InterPro" id="IPR029903">
    <property type="entry name" value="RmlD-like-bd"/>
</dbReference>
<comment type="caution">
    <text evidence="8">The sequence shown here is derived from an EMBL/GenBank/DDBJ whole genome shotgun (WGS) entry which is preliminary data.</text>
</comment>
<accession>A0A2K1E3C7</accession>
<dbReference type="GO" id="GO:0008831">
    <property type="term" value="F:dTDP-4-dehydrorhamnose reductase activity"/>
    <property type="evidence" value="ECO:0007669"/>
    <property type="project" value="UniProtKB-EC"/>
</dbReference>
<keyword evidence="6" id="KW-0560">Oxidoreductase</keyword>
<dbReference type="CDD" id="cd05254">
    <property type="entry name" value="dTDP_HR_like_SDR_e"/>
    <property type="match status" value="1"/>
</dbReference>
<dbReference type="PANTHER" id="PTHR10491">
    <property type="entry name" value="DTDP-4-DEHYDRORHAMNOSE REDUCTASE"/>
    <property type="match status" value="1"/>
</dbReference>
<proteinExistence type="inferred from homology"/>
<evidence type="ECO:0000256" key="4">
    <source>
        <dbReference type="ARBA" id="ARBA00017099"/>
    </source>
</evidence>
<organism evidence="8 9">
    <name type="scientific">Hanstruepera neustonica</name>
    <dbReference type="NCBI Taxonomy" id="1445657"/>
    <lineage>
        <taxon>Bacteria</taxon>
        <taxon>Pseudomonadati</taxon>
        <taxon>Bacteroidota</taxon>
        <taxon>Flavobacteriia</taxon>
        <taxon>Flavobacteriales</taxon>
        <taxon>Flavobacteriaceae</taxon>
        <taxon>Hanstruepera</taxon>
    </lineage>
</organism>
<name>A0A2K1E3C7_9FLAO</name>
<comment type="similarity">
    <text evidence="2 6">Belongs to the dTDP-4-dehydrorhamnose reductase family.</text>
</comment>
<evidence type="ECO:0000256" key="6">
    <source>
        <dbReference type="RuleBase" id="RU364082"/>
    </source>
</evidence>
<feature type="domain" description="RmlD-like substrate binding" evidence="7">
    <location>
        <begin position="3"/>
        <end position="283"/>
    </location>
</feature>
<dbReference type="Gene3D" id="3.40.50.720">
    <property type="entry name" value="NAD(P)-binding Rossmann-like Domain"/>
    <property type="match status" value="1"/>
</dbReference>
<dbReference type="EMBL" id="POWF01000001">
    <property type="protein sequence ID" value="PNQ74789.1"/>
    <property type="molecule type" value="Genomic_DNA"/>
</dbReference>
<dbReference type="RefSeq" id="WP_103050642.1">
    <property type="nucleotide sequence ID" value="NZ_POWF01000001.1"/>
</dbReference>
<dbReference type="NCBIfam" id="TIGR01214">
    <property type="entry name" value="rmlD"/>
    <property type="match status" value="1"/>
</dbReference>
<dbReference type="PANTHER" id="PTHR10491:SF4">
    <property type="entry name" value="METHIONINE ADENOSYLTRANSFERASE 2 SUBUNIT BETA"/>
    <property type="match status" value="1"/>
</dbReference>
<dbReference type="GO" id="GO:0019305">
    <property type="term" value="P:dTDP-rhamnose biosynthetic process"/>
    <property type="evidence" value="ECO:0007669"/>
    <property type="project" value="UniProtKB-UniPathway"/>
</dbReference>
<protein>
    <recommendedName>
        <fullName evidence="4 6">dTDP-4-dehydrorhamnose reductase</fullName>
        <ecNumber evidence="3 6">1.1.1.133</ecNumber>
    </recommendedName>
</protein>
<dbReference type="OrthoDB" id="9803892at2"/>
<evidence type="ECO:0000256" key="2">
    <source>
        <dbReference type="ARBA" id="ARBA00010944"/>
    </source>
</evidence>
<comment type="pathway">
    <text evidence="1 6">Carbohydrate biosynthesis; dTDP-L-rhamnose biosynthesis.</text>
</comment>
<sequence>MKTVLVSGSGGQLGECIRDLETNYPEINFIFADHSKLDITNSEKTNSFFGQNNIDWCINCAAYTNVDLAESEQQKAFEVNEKGAENLAIACNNNNIKLIHISTDFVFDGSKKVPYKETDITNPINVYGLSKLKGEQKISETLKEHYVIRTSWLYSEHRRNFMKTMLKLSETRSEISVVDDQIGSPTYAKDLADVVMYIIKNNIDDYGLYHFCNKGETSWYGFAKKIFELAGRNINVKPIPSTDFKTDAKRPSYSVMDTSKIENTLGFNIENWKTSLTKAISKLNE</sequence>